<dbReference type="Proteomes" id="UP000276133">
    <property type="component" value="Unassembled WGS sequence"/>
</dbReference>
<evidence type="ECO:0000313" key="1">
    <source>
        <dbReference type="EMBL" id="RNA32001.1"/>
    </source>
</evidence>
<keyword evidence="2" id="KW-1185">Reference proteome</keyword>
<sequence>MEQILACLDFHPQDLVEFCFQIPPQCLDDSNFEHNFMFNDFFHDHSVIKAIFSNEKIKIFTKIQRLYAKYEEFYAFIMHL</sequence>
<proteinExistence type="predicted"/>
<name>A0A3M7S892_BRAPC</name>
<reference evidence="1 2" key="1">
    <citation type="journal article" date="2018" name="Sci. Rep.">
        <title>Genomic signatures of local adaptation to the degree of environmental predictability in rotifers.</title>
        <authorList>
            <person name="Franch-Gras L."/>
            <person name="Hahn C."/>
            <person name="Garcia-Roger E.M."/>
            <person name="Carmona M.J."/>
            <person name="Serra M."/>
            <person name="Gomez A."/>
        </authorList>
    </citation>
    <scope>NUCLEOTIDE SEQUENCE [LARGE SCALE GENOMIC DNA]</scope>
    <source>
        <strain evidence="1">HYR1</strain>
    </source>
</reference>
<organism evidence="1 2">
    <name type="scientific">Brachionus plicatilis</name>
    <name type="common">Marine rotifer</name>
    <name type="synonym">Brachionus muelleri</name>
    <dbReference type="NCBI Taxonomy" id="10195"/>
    <lineage>
        <taxon>Eukaryota</taxon>
        <taxon>Metazoa</taxon>
        <taxon>Spiralia</taxon>
        <taxon>Gnathifera</taxon>
        <taxon>Rotifera</taxon>
        <taxon>Eurotatoria</taxon>
        <taxon>Monogononta</taxon>
        <taxon>Pseudotrocha</taxon>
        <taxon>Ploima</taxon>
        <taxon>Brachionidae</taxon>
        <taxon>Brachionus</taxon>
    </lineage>
</organism>
<dbReference type="EMBL" id="REGN01001872">
    <property type="protein sequence ID" value="RNA32001.1"/>
    <property type="molecule type" value="Genomic_DNA"/>
</dbReference>
<accession>A0A3M7S892</accession>
<evidence type="ECO:0000313" key="2">
    <source>
        <dbReference type="Proteomes" id="UP000276133"/>
    </source>
</evidence>
<gene>
    <name evidence="1" type="ORF">BpHYR1_006236</name>
</gene>
<protein>
    <submittedName>
        <fullName evidence="1">Uncharacterized protein</fullName>
    </submittedName>
</protein>
<comment type="caution">
    <text evidence="1">The sequence shown here is derived from an EMBL/GenBank/DDBJ whole genome shotgun (WGS) entry which is preliminary data.</text>
</comment>
<dbReference type="AlphaFoldDB" id="A0A3M7S892"/>